<dbReference type="SUPFAM" id="SSF51556">
    <property type="entry name" value="Metallo-dependent hydrolases"/>
    <property type="match status" value="1"/>
</dbReference>
<feature type="binding site" evidence="4">
    <location>
        <position position="128"/>
    </location>
    <ligand>
        <name>a divalent metal cation</name>
        <dbReference type="ChEBI" id="CHEBI:60240"/>
        <label>2</label>
    </ligand>
</feature>
<feature type="binding site" evidence="4">
    <location>
        <position position="6"/>
    </location>
    <ligand>
        <name>a divalent metal cation</name>
        <dbReference type="ChEBI" id="CHEBI:60240"/>
        <label>1</label>
    </ligand>
</feature>
<feature type="binding site" evidence="4">
    <location>
        <position position="154"/>
    </location>
    <ligand>
        <name>a divalent metal cation</name>
        <dbReference type="ChEBI" id="CHEBI:60240"/>
        <label>2</label>
    </ligand>
</feature>
<name>A0A1I3G1W6_9PLAN</name>
<evidence type="ECO:0000313" key="6">
    <source>
        <dbReference type="Proteomes" id="UP000199518"/>
    </source>
</evidence>
<comment type="similarity">
    <text evidence="1">Belongs to the metallo-dependent hydrolases superfamily. TatD-type hydrolase family.</text>
</comment>
<feature type="binding site" evidence="4">
    <location>
        <position position="204"/>
    </location>
    <ligand>
        <name>a divalent metal cation</name>
        <dbReference type="ChEBI" id="CHEBI:60240"/>
        <label>1</label>
    </ligand>
</feature>
<reference evidence="6" key="1">
    <citation type="submission" date="2016-10" db="EMBL/GenBank/DDBJ databases">
        <authorList>
            <person name="Varghese N."/>
            <person name="Submissions S."/>
        </authorList>
    </citation>
    <scope>NUCLEOTIDE SEQUENCE [LARGE SCALE GENOMIC DNA]</scope>
    <source>
        <strain evidence="6">DSM 26348</strain>
    </source>
</reference>
<evidence type="ECO:0000256" key="3">
    <source>
        <dbReference type="ARBA" id="ARBA00022801"/>
    </source>
</evidence>
<dbReference type="InterPro" id="IPR001130">
    <property type="entry name" value="TatD-like"/>
</dbReference>
<organism evidence="5 6">
    <name type="scientific">Planctomicrobium piriforme</name>
    <dbReference type="NCBI Taxonomy" id="1576369"/>
    <lineage>
        <taxon>Bacteria</taxon>
        <taxon>Pseudomonadati</taxon>
        <taxon>Planctomycetota</taxon>
        <taxon>Planctomycetia</taxon>
        <taxon>Planctomycetales</taxon>
        <taxon>Planctomycetaceae</taxon>
        <taxon>Planctomicrobium</taxon>
    </lineage>
</organism>
<keyword evidence="2 4" id="KW-0479">Metal-binding</keyword>
<dbReference type="OrthoDB" id="9810005at2"/>
<accession>A0A1I3G1W6</accession>
<evidence type="ECO:0000313" key="5">
    <source>
        <dbReference type="EMBL" id="SFI17272.1"/>
    </source>
</evidence>
<protein>
    <submittedName>
        <fullName evidence="5">TatD DNase family protein</fullName>
    </submittedName>
</protein>
<dbReference type="FunFam" id="3.20.20.140:FF:000005">
    <property type="entry name" value="TatD family hydrolase"/>
    <property type="match status" value="1"/>
</dbReference>
<sequence>MLIDTHAHLDEQSFETDLEAVLQRAREQGIEMIFTIGVTAPSCQAALLLAKTHPQLRAVVGIQPNYVAQAQADDFDFIAALASDPHVVAVGETGLDRYWDTSPFALQQEFFHRHIELSRRVDKPFIVHCREADADVVAVLREEAKIAPLRGVMHSFCGDQATADACLELGMYLSFAGMLTFKSNQALRDVAKTVPVDHLLVETDSPYLSPVPLRGKRNEPANVIHTARCLAELRGLSLEELAQHTTANTRRLFQLD</sequence>
<keyword evidence="3" id="KW-0378">Hydrolase</keyword>
<dbReference type="GO" id="GO:0004536">
    <property type="term" value="F:DNA nuclease activity"/>
    <property type="evidence" value="ECO:0007669"/>
    <property type="project" value="InterPro"/>
</dbReference>
<dbReference type="GO" id="GO:0005829">
    <property type="term" value="C:cytosol"/>
    <property type="evidence" value="ECO:0007669"/>
    <property type="project" value="TreeGrafter"/>
</dbReference>
<evidence type="ECO:0000256" key="1">
    <source>
        <dbReference type="ARBA" id="ARBA00009275"/>
    </source>
</evidence>
<dbReference type="PANTHER" id="PTHR46124:SF2">
    <property type="entry name" value="D-AMINOACYL-TRNA DEACYLASE"/>
    <property type="match status" value="1"/>
</dbReference>
<evidence type="ECO:0000256" key="2">
    <source>
        <dbReference type="ARBA" id="ARBA00022723"/>
    </source>
</evidence>
<dbReference type="InterPro" id="IPR032466">
    <property type="entry name" value="Metal_Hydrolase"/>
</dbReference>
<dbReference type="RefSeq" id="WP_092049533.1">
    <property type="nucleotide sequence ID" value="NZ_FOQD01000006.1"/>
</dbReference>
<dbReference type="Gene3D" id="3.20.20.140">
    <property type="entry name" value="Metal-dependent hydrolases"/>
    <property type="match status" value="1"/>
</dbReference>
<dbReference type="PROSITE" id="PS01137">
    <property type="entry name" value="TATD_1"/>
    <property type="match status" value="1"/>
</dbReference>
<dbReference type="STRING" id="1576369.SAMN05421753_106129"/>
<gene>
    <name evidence="5" type="ORF">SAMN05421753_106129</name>
</gene>
<dbReference type="Proteomes" id="UP000199518">
    <property type="component" value="Unassembled WGS sequence"/>
</dbReference>
<dbReference type="InterPro" id="IPR015991">
    <property type="entry name" value="TatD/YcfH-like"/>
</dbReference>
<keyword evidence="6" id="KW-1185">Reference proteome</keyword>
<dbReference type="PROSITE" id="PS01091">
    <property type="entry name" value="TATD_3"/>
    <property type="match status" value="1"/>
</dbReference>
<dbReference type="InterPro" id="IPR018228">
    <property type="entry name" value="DNase_TatD-rel_CS"/>
</dbReference>
<dbReference type="AlphaFoldDB" id="A0A1I3G1W6"/>
<proteinExistence type="inferred from homology"/>
<dbReference type="EMBL" id="FOQD01000006">
    <property type="protein sequence ID" value="SFI17272.1"/>
    <property type="molecule type" value="Genomic_DNA"/>
</dbReference>
<dbReference type="GO" id="GO:0046872">
    <property type="term" value="F:metal ion binding"/>
    <property type="evidence" value="ECO:0007669"/>
    <property type="project" value="UniProtKB-KW"/>
</dbReference>
<dbReference type="PANTHER" id="PTHR46124">
    <property type="entry name" value="D-AMINOACYL-TRNA DEACYLASE"/>
    <property type="match status" value="1"/>
</dbReference>
<feature type="binding site" evidence="4">
    <location>
        <position position="8"/>
    </location>
    <ligand>
        <name>a divalent metal cation</name>
        <dbReference type="ChEBI" id="CHEBI:60240"/>
        <label>1</label>
    </ligand>
</feature>
<dbReference type="PIRSF" id="PIRSF005902">
    <property type="entry name" value="DNase_TatD"/>
    <property type="match status" value="1"/>
</dbReference>
<dbReference type="NCBIfam" id="TIGR00010">
    <property type="entry name" value="YchF/TatD family DNA exonuclease"/>
    <property type="match status" value="1"/>
</dbReference>
<dbReference type="Pfam" id="PF01026">
    <property type="entry name" value="TatD_DNase"/>
    <property type="match status" value="1"/>
</dbReference>
<evidence type="ECO:0000256" key="4">
    <source>
        <dbReference type="PIRSR" id="PIRSR005902-1"/>
    </source>
</evidence>
<dbReference type="CDD" id="cd01310">
    <property type="entry name" value="TatD_DNAse"/>
    <property type="match status" value="1"/>
</dbReference>
<dbReference type="GO" id="GO:0016788">
    <property type="term" value="F:hydrolase activity, acting on ester bonds"/>
    <property type="evidence" value="ECO:0007669"/>
    <property type="project" value="InterPro"/>
</dbReference>
<feature type="binding site" evidence="4">
    <location>
        <position position="92"/>
    </location>
    <ligand>
        <name>a divalent metal cation</name>
        <dbReference type="ChEBI" id="CHEBI:60240"/>
        <label>1</label>
    </ligand>
</feature>